<sequence>MVIAESTDNDRKKQYLVLGMSHTACIARAHQDRPELDNVAVINIGKIEAGEEPAIWPFEPDVVCLSIAGNKHNIMTLFEQPEPFTIAGKQLDDKSRTSIPLAVMKDAIAEKNRGTAKTFNKMHDEFPNAKFIYICAPPPISDTSTIRHLPEFFQKMSVNGYAPNKLRHAVYKLQSDWYEKLAEQNGAHFIPPPAEAVTEDGMLASEFCGGDPTHANRKYGDLVLNQILKQVV</sequence>
<dbReference type="GO" id="GO:0016788">
    <property type="term" value="F:hydrolase activity, acting on ester bonds"/>
    <property type="evidence" value="ECO:0007669"/>
    <property type="project" value="UniProtKB-ARBA"/>
</dbReference>
<organism evidence="1 2">
    <name type="scientific">Sulfitobacter alexandrii</name>
    <dbReference type="NCBI Taxonomy" id="1917485"/>
    <lineage>
        <taxon>Bacteria</taxon>
        <taxon>Pseudomonadati</taxon>
        <taxon>Pseudomonadota</taxon>
        <taxon>Alphaproteobacteria</taxon>
        <taxon>Rhodobacterales</taxon>
        <taxon>Roseobacteraceae</taxon>
        <taxon>Sulfitobacter</taxon>
    </lineage>
</organism>
<dbReference type="InterPro" id="IPR036514">
    <property type="entry name" value="SGNH_hydro_sf"/>
</dbReference>
<keyword evidence="2" id="KW-1185">Reference proteome</keyword>
<name>A0A1J0WH26_9RHOB</name>
<dbReference type="Proteomes" id="UP000181897">
    <property type="component" value="Chromosome"/>
</dbReference>
<dbReference type="EMBL" id="CP018076">
    <property type="protein sequence ID" value="APE43438.1"/>
    <property type="molecule type" value="Genomic_DNA"/>
</dbReference>
<dbReference type="KEGG" id="suam:BOO69_08415"/>
<evidence type="ECO:0000313" key="2">
    <source>
        <dbReference type="Proteomes" id="UP000181897"/>
    </source>
</evidence>
<evidence type="ECO:0008006" key="3">
    <source>
        <dbReference type="Google" id="ProtNLM"/>
    </source>
</evidence>
<dbReference type="Gene3D" id="3.40.50.1110">
    <property type="entry name" value="SGNH hydrolase"/>
    <property type="match status" value="1"/>
</dbReference>
<reference evidence="1 2" key="1">
    <citation type="submission" date="2016-11" db="EMBL/GenBank/DDBJ databases">
        <title>Complete genome sequence of Sulfitobacter sp. AM1-D1, a toxic bacteria associated with marine dinoflagellate Alexandrium minutum in East China Sea.</title>
        <authorList>
            <person name="Yang Q."/>
            <person name="Zhang X."/>
            <person name="Tian X."/>
        </authorList>
    </citation>
    <scope>NUCLEOTIDE SEQUENCE [LARGE SCALE GENOMIC DNA]</scope>
    <source>
        <strain evidence="1 2">AM1-D1</strain>
    </source>
</reference>
<dbReference type="OrthoDB" id="4736604at2"/>
<accession>A0A1J0WH26</accession>
<gene>
    <name evidence="1" type="ORF">BOO69_08415</name>
</gene>
<dbReference type="STRING" id="1917485.BOO69_08415"/>
<evidence type="ECO:0000313" key="1">
    <source>
        <dbReference type="EMBL" id="APE43438.1"/>
    </source>
</evidence>
<dbReference type="SUPFAM" id="SSF52266">
    <property type="entry name" value="SGNH hydrolase"/>
    <property type="match status" value="1"/>
</dbReference>
<protein>
    <recommendedName>
        <fullName evidence="3">SGNH/GDSL hydrolase family protein</fullName>
    </recommendedName>
</protein>
<dbReference type="RefSeq" id="WP_156874897.1">
    <property type="nucleotide sequence ID" value="NZ_CP018076.1"/>
</dbReference>
<dbReference type="AlphaFoldDB" id="A0A1J0WH26"/>
<proteinExistence type="predicted"/>